<dbReference type="GO" id="GO:0016579">
    <property type="term" value="P:protein deubiquitination"/>
    <property type="evidence" value="ECO:0007669"/>
    <property type="project" value="TreeGrafter"/>
</dbReference>
<dbReference type="Proteomes" id="UP001347796">
    <property type="component" value="Unassembled WGS sequence"/>
</dbReference>
<dbReference type="Gene3D" id="3.40.532.10">
    <property type="entry name" value="Peptidase C12, ubiquitin carboxyl-terminal hydrolase"/>
    <property type="match status" value="1"/>
</dbReference>
<accession>A0AAN8G1B7</accession>
<evidence type="ECO:0000256" key="7">
    <source>
        <dbReference type="ARBA" id="ARBA00022807"/>
    </source>
</evidence>
<dbReference type="Pfam" id="PF01088">
    <property type="entry name" value="Peptidase_C12"/>
    <property type="match status" value="1"/>
</dbReference>
<keyword evidence="15" id="KW-1185">Reference proteome</keyword>
<evidence type="ECO:0000256" key="3">
    <source>
        <dbReference type="ARBA" id="ARBA00012759"/>
    </source>
</evidence>
<dbReference type="GO" id="GO:0005737">
    <property type="term" value="C:cytoplasm"/>
    <property type="evidence" value="ECO:0007669"/>
    <property type="project" value="TreeGrafter"/>
</dbReference>
<dbReference type="PROSITE" id="PS52048">
    <property type="entry name" value="UCH_DOMAIN"/>
    <property type="match status" value="1"/>
</dbReference>
<evidence type="ECO:0000256" key="9">
    <source>
        <dbReference type="ARBA" id="ARBA00073226"/>
    </source>
</evidence>
<dbReference type="PROSITE" id="PS00140">
    <property type="entry name" value="UCH_1"/>
    <property type="match status" value="1"/>
</dbReference>
<comment type="function">
    <text evidence="8">Ubiquitin-protein hydrolase is involved both in the processing of ubiquitin precursors and of ubiquitinated proteins. This enzyme is a thiol protease that recognizes and hydrolyzes a peptide bond at the C-terminal glycine of ubiquitin.</text>
</comment>
<dbReference type="FunFam" id="3.40.532.10:FF:000006">
    <property type="entry name" value="Ubiquitin carboxyl-terminal hydrolase"/>
    <property type="match status" value="1"/>
</dbReference>
<name>A0AAN8G1B7_PATCE</name>
<comment type="similarity">
    <text evidence="2 10 11">Belongs to the peptidase C12 family.</text>
</comment>
<evidence type="ECO:0000313" key="14">
    <source>
        <dbReference type="EMBL" id="KAK6168432.1"/>
    </source>
</evidence>
<feature type="site" description="Important for enzyme activity" evidence="10">
    <location>
        <position position="178"/>
    </location>
</feature>
<dbReference type="GO" id="GO:0004843">
    <property type="term" value="F:cysteine-type deubiquitinase activity"/>
    <property type="evidence" value="ECO:0007669"/>
    <property type="project" value="UniProtKB-UniRule"/>
</dbReference>
<dbReference type="InterPro" id="IPR001578">
    <property type="entry name" value="Peptidase_C12_UCH"/>
</dbReference>
<feature type="active site" description="Proton donor" evidence="10">
    <location>
        <position position="163"/>
    </location>
</feature>
<evidence type="ECO:0000256" key="1">
    <source>
        <dbReference type="ARBA" id="ARBA00000707"/>
    </source>
</evidence>
<comment type="catalytic activity">
    <reaction evidence="1 10 11">
        <text>Thiol-dependent hydrolysis of ester, thioester, amide, peptide and isopeptide bonds formed by the C-terminal Gly of ubiquitin (a 76-residue protein attached to proteins as an intracellular targeting signal).</text>
        <dbReference type="EC" id="3.4.19.12"/>
    </reaction>
</comment>
<evidence type="ECO:0000256" key="2">
    <source>
        <dbReference type="ARBA" id="ARBA00009326"/>
    </source>
</evidence>
<evidence type="ECO:0000256" key="4">
    <source>
        <dbReference type="ARBA" id="ARBA00022670"/>
    </source>
</evidence>
<dbReference type="InterPro" id="IPR036959">
    <property type="entry name" value="Peptidase_C12_UCH_sf"/>
</dbReference>
<protein>
    <recommendedName>
        <fullName evidence="9 11">Ubiquitin carboxyl-terminal hydrolase</fullName>
        <ecNumber evidence="3 11">3.4.19.12</ecNumber>
    </recommendedName>
</protein>
<evidence type="ECO:0000313" key="15">
    <source>
        <dbReference type="Proteomes" id="UP001347796"/>
    </source>
</evidence>
<organism evidence="14 15">
    <name type="scientific">Patella caerulea</name>
    <name type="common">Rayed Mediterranean limpet</name>
    <dbReference type="NCBI Taxonomy" id="87958"/>
    <lineage>
        <taxon>Eukaryota</taxon>
        <taxon>Metazoa</taxon>
        <taxon>Spiralia</taxon>
        <taxon>Lophotrochozoa</taxon>
        <taxon>Mollusca</taxon>
        <taxon>Gastropoda</taxon>
        <taxon>Patellogastropoda</taxon>
        <taxon>Patelloidea</taxon>
        <taxon>Patellidae</taxon>
        <taxon>Patella</taxon>
    </lineage>
</organism>
<dbReference type="InterPro" id="IPR057254">
    <property type="entry name" value="UCH_AS"/>
</dbReference>
<dbReference type="PANTHER" id="PTHR10589:SF17">
    <property type="entry name" value="UBIQUITIN CARBOXYL-TERMINAL HYDROLASE"/>
    <property type="match status" value="1"/>
</dbReference>
<dbReference type="EMBL" id="JAZGQO010000016">
    <property type="protein sequence ID" value="KAK6168432.1"/>
    <property type="molecule type" value="Genomic_DNA"/>
</dbReference>
<dbReference type="PRINTS" id="PR00707">
    <property type="entry name" value="UBCTHYDRLASE"/>
</dbReference>
<dbReference type="GO" id="GO:0006511">
    <property type="term" value="P:ubiquitin-dependent protein catabolic process"/>
    <property type="evidence" value="ECO:0007669"/>
    <property type="project" value="UniProtKB-UniRule"/>
</dbReference>
<dbReference type="SUPFAM" id="SSF54001">
    <property type="entry name" value="Cysteine proteinases"/>
    <property type="match status" value="1"/>
</dbReference>
<keyword evidence="4 10" id="KW-0645">Protease</keyword>
<dbReference type="PANTHER" id="PTHR10589">
    <property type="entry name" value="UBIQUITIN CARBOXYL-TERMINAL HYDROLASE"/>
    <property type="match status" value="1"/>
</dbReference>
<keyword evidence="7 10" id="KW-0788">Thiol protease</keyword>
<feature type="site" description="Transition state stabilizer" evidence="10">
    <location>
        <position position="83"/>
    </location>
</feature>
<reference evidence="14 15" key="1">
    <citation type="submission" date="2024-01" db="EMBL/GenBank/DDBJ databases">
        <title>The genome of the rayed Mediterranean limpet Patella caerulea (Linnaeus, 1758).</title>
        <authorList>
            <person name="Anh-Thu Weber A."/>
            <person name="Halstead-Nussloch G."/>
        </authorList>
    </citation>
    <scope>NUCLEOTIDE SEQUENCE [LARGE SCALE GENOMIC DNA]</scope>
    <source>
        <strain evidence="14">AATW-2023a</strain>
        <tissue evidence="14">Whole specimen</tissue>
    </source>
</reference>
<gene>
    <name evidence="14" type="ORF">SNE40_020967</name>
</gene>
<feature type="active site" description="Nucleophile" evidence="10">
    <location>
        <position position="89"/>
    </location>
</feature>
<feature type="region of interest" description="Disordered" evidence="12">
    <location>
        <begin position="130"/>
        <end position="156"/>
    </location>
</feature>
<keyword evidence="6 10" id="KW-0378">Hydrolase</keyword>
<proteinExistence type="inferred from homology"/>
<keyword evidence="5 10" id="KW-0833">Ubl conjugation pathway</keyword>
<comment type="caution">
    <text evidence="14">The sequence shown here is derived from an EMBL/GenBank/DDBJ whole genome shotgun (WGS) entry which is preliminary data.</text>
</comment>
<sequence>MSEQRWIPLESNPEVLNKYIHSLGVPESCQFVDIYGLDDEMLAMVPQPVDAIILLFPSTEKVEQNPIGTVEPNPSVPIYYMKQSIRNACGTVAMVHAVANNADKIQFDDTKHFVKFLEATKDLSPEDRAAALESDEQMGSAHHESAQEGQTQAPSQAEDVNPHFVTFVHKDGGLYELDGRKEGPVRHRDTTVDNLLKDTAEVVKEFMKRDPDQISFTLMALIHLKD</sequence>
<evidence type="ECO:0000256" key="11">
    <source>
        <dbReference type="RuleBase" id="RU361215"/>
    </source>
</evidence>
<evidence type="ECO:0000259" key="13">
    <source>
        <dbReference type="PROSITE" id="PS52048"/>
    </source>
</evidence>
<dbReference type="CDD" id="cd09616">
    <property type="entry name" value="Peptidase_C12_UCH_L1_L3"/>
    <property type="match status" value="1"/>
</dbReference>
<evidence type="ECO:0000256" key="8">
    <source>
        <dbReference type="ARBA" id="ARBA00055560"/>
    </source>
</evidence>
<evidence type="ECO:0000256" key="12">
    <source>
        <dbReference type="SAM" id="MobiDB-lite"/>
    </source>
</evidence>
<dbReference type="AlphaFoldDB" id="A0AAN8G1B7"/>
<evidence type="ECO:0000256" key="6">
    <source>
        <dbReference type="ARBA" id="ARBA00022801"/>
    </source>
</evidence>
<evidence type="ECO:0000256" key="5">
    <source>
        <dbReference type="ARBA" id="ARBA00022786"/>
    </source>
</evidence>
<dbReference type="EC" id="3.4.19.12" evidence="3 11"/>
<evidence type="ECO:0000256" key="10">
    <source>
        <dbReference type="PROSITE-ProRule" id="PRU01393"/>
    </source>
</evidence>
<feature type="domain" description="UCH catalytic" evidence="13">
    <location>
        <begin position="5"/>
        <end position="223"/>
    </location>
</feature>
<dbReference type="InterPro" id="IPR038765">
    <property type="entry name" value="Papain-like_cys_pep_sf"/>
</dbReference>